<evidence type="ECO:0000313" key="7">
    <source>
        <dbReference type="Proteomes" id="UP000186601"/>
    </source>
</evidence>
<evidence type="ECO:0000313" key="6">
    <source>
        <dbReference type="EMBL" id="PSS34236.1"/>
    </source>
</evidence>
<dbReference type="GO" id="GO:0005525">
    <property type="term" value="F:GTP binding"/>
    <property type="evidence" value="ECO:0007669"/>
    <property type="project" value="UniProtKB-KW"/>
</dbReference>
<dbReference type="InterPro" id="IPR006169">
    <property type="entry name" value="GTP1_OBG_dom"/>
</dbReference>
<dbReference type="CDD" id="cd01898">
    <property type="entry name" value="Obg"/>
    <property type="match status" value="1"/>
</dbReference>
<accession>A0A2R6RW33</accession>
<dbReference type="OrthoDB" id="347018at2759"/>
<dbReference type="InterPro" id="IPR045086">
    <property type="entry name" value="OBG_GTPase"/>
</dbReference>
<sequence>MLAYFSRTCIRTYALKRTVFGLAAPYKPPREIDDLVKQPQDPEPERNVPPTPEDWEASRKQRRTEWKRRQGKEGFLDHAIIHVRGGKGGDGCVAFHREKFKPYGPPSGGHGGSGSDIYIMPTAHLTTLSSVPTRLVGQNGATGQGTWMNGRNASPTIIKVPLGTVVRELARDDPRRAKDEYEAEEESLEGFDLEERRLRTRRKRWVHYPTWEEENVGRDVYKDAERRLFQEERQRRMIRRMRAEHPIYLDLDRLDQTEEAADPNAPLGTRRTLAMGQLVARGGGGGHGNPHFLGPDNRSPKFATRGYEGERVSLALELKLLADIGLVGIPNAGKSTLLRALTAGRAKTEVAGYAFTTLNPVVAVVRVREDGTFEGWDGEGIVYDETRIEEEHEREQMESGAYADAHTRNQRPVPTAGQTDWDLEEEYNPMESFRFTLADNPGLIEKSSDNVGLGHSFLRSIERSPALVYVVDLSSPEPWDELRVLKDELEKYKVGMSPKARMVIANKADLLGGDGKDEEAVQAAKEKLKMLEEFVRTEMAVEVQNASGEVVGKRLLDVVPISAKYNMNLRKVVGMMRGYVEEARAAAATLQETNRIVPGPPPLAEFNHTSDSQ</sequence>
<evidence type="ECO:0000256" key="2">
    <source>
        <dbReference type="ARBA" id="ARBA00023134"/>
    </source>
</evidence>
<dbReference type="Gene3D" id="2.70.210.12">
    <property type="entry name" value="GTP1/OBG domain"/>
    <property type="match status" value="1"/>
</dbReference>
<feature type="compositionally biased region" description="Basic and acidic residues" evidence="3">
    <location>
        <begin position="56"/>
        <end position="70"/>
    </location>
</feature>
<dbReference type="InterPro" id="IPR006073">
    <property type="entry name" value="GTP-bd"/>
</dbReference>
<feature type="domain" description="Obg" evidence="5">
    <location>
        <begin position="73"/>
        <end position="321"/>
    </location>
</feature>
<keyword evidence="7" id="KW-1185">Reference proteome</keyword>
<dbReference type="PROSITE" id="PS51883">
    <property type="entry name" value="OBG"/>
    <property type="match status" value="1"/>
</dbReference>
<dbReference type="Pfam" id="PF01926">
    <property type="entry name" value="MMR_HSR1"/>
    <property type="match status" value="1"/>
</dbReference>
<protein>
    <submittedName>
        <fullName evidence="6">Uncharacterized protein</fullName>
    </submittedName>
</protein>
<dbReference type="GO" id="GO:0003924">
    <property type="term" value="F:GTPase activity"/>
    <property type="evidence" value="ECO:0007669"/>
    <property type="project" value="InterPro"/>
</dbReference>
<keyword evidence="1" id="KW-0547">Nucleotide-binding</keyword>
<name>A0A2R6RW33_9APHY</name>
<keyword evidence="2" id="KW-0342">GTP-binding</keyword>
<dbReference type="SUPFAM" id="SSF82051">
    <property type="entry name" value="Obg GTP-binding protein N-terminal domain"/>
    <property type="match status" value="1"/>
</dbReference>
<dbReference type="InterPro" id="IPR036726">
    <property type="entry name" value="GTP1_OBG_dom_sf"/>
</dbReference>
<dbReference type="PROSITE" id="PS51710">
    <property type="entry name" value="G_OBG"/>
    <property type="match status" value="1"/>
</dbReference>
<dbReference type="PANTHER" id="PTHR11702:SF31">
    <property type="entry name" value="MITOCHONDRIAL RIBOSOME-ASSOCIATED GTPASE 2"/>
    <property type="match status" value="1"/>
</dbReference>
<dbReference type="PANTHER" id="PTHR11702">
    <property type="entry name" value="DEVELOPMENTALLY REGULATED GTP-BINDING PROTEIN-RELATED"/>
    <property type="match status" value="1"/>
</dbReference>
<evidence type="ECO:0000259" key="5">
    <source>
        <dbReference type="PROSITE" id="PS51883"/>
    </source>
</evidence>
<dbReference type="Proteomes" id="UP000186601">
    <property type="component" value="Unassembled WGS sequence"/>
</dbReference>
<proteinExistence type="predicted"/>
<dbReference type="Gene3D" id="3.40.50.300">
    <property type="entry name" value="P-loop containing nucleotide triphosphate hydrolases"/>
    <property type="match status" value="1"/>
</dbReference>
<reference evidence="6 7" key="1">
    <citation type="submission" date="2018-02" db="EMBL/GenBank/DDBJ databases">
        <title>Genome sequence of the basidiomycete white-rot fungus Phlebia centrifuga.</title>
        <authorList>
            <person name="Granchi Z."/>
            <person name="Peng M."/>
            <person name="de Vries R.P."/>
            <person name="Hilden K."/>
            <person name="Makela M.R."/>
            <person name="Grigoriev I."/>
            <person name="Riley R."/>
        </authorList>
    </citation>
    <scope>NUCLEOTIDE SEQUENCE [LARGE SCALE GENOMIC DNA]</scope>
    <source>
        <strain evidence="6 7">FBCC195</strain>
    </source>
</reference>
<feature type="region of interest" description="Disordered" evidence="3">
    <location>
        <begin position="31"/>
        <end position="70"/>
    </location>
</feature>
<evidence type="ECO:0000256" key="3">
    <source>
        <dbReference type="SAM" id="MobiDB-lite"/>
    </source>
</evidence>
<gene>
    <name evidence="6" type="ORF">PHLCEN_2v1746</name>
</gene>
<evidence type="ECO:0000256" key="1">
    <source>
        <dbReference type="ARBA" id="ARBA00022741"/>
    </source>
</evidence>
<dbReference type="GO" id="GO:0005739">
    <property type="term" value="C:mitochondrion"/>
    <property type="evidence" value="ECO:0007669"/>
    <property type="project" value="TreeGrafter"/>
</dbReference>
<dbReference type="InterPro" id="IPR031167">
    <property type="entry name" value="G_OBG"/>
</dbReference>
<dbReference type="EMBL" id="MLYV02000140">
    <property type="protein sequence ID" value="PSS34236.1"/>
    <property type="molecule type" value="Genomic_DNA"/>
</dbReference>
<dbReference type="InterPro" id="IPR027417">
    <property type="entry name" value="P-loop_NTPase"/>
</dbReference>
<dbReference type="SUPFAM" id="SSF52540">
    <property type="entry name" value="P-loop containing nucleoside triphosphate hydrolases"/>
    <property type="match status" value="1"/>
</dbReference>
<feature type="domain" description="OBG-type G" evidence="4">
    <location>
        <begin position="322"/>
        <end position="581"/>
    </location>
</feature>
<evidence type="ECO:0000259" key="4">
    <source>
        <dbReference type="PROSITE" id="PS51710"/>
    </source>
</evidence>
<dbReference type="GO" id="GO:0042254">
    <property type="term" value="P:ribosome biogenesis"/>
    <property type="evidence" value="ECO:0007669"/>
    <property type="project" value="UniProtKB-UniRule"/>
</dbReference>
<dbReference type="Pfam" id="PF01018">
    <property type="entry name" value="GTP1_OBG"/>
    <property type="match status" value="2"/>
</dbReference>
<comment type="caution">
    <text evidence="6">The sequence shown here is derived from an EMBL/GenBank/DDBJ whole genome shotgun (WGS) entry which is preliminary data.</text>
</comment>
<dbReference type="AlphaFoldDB" id="A0A2R6RW33"/>
<dbReference type="STRING" id="98765.A0A2R6RW33"/>
<organism evidence="6 7">
    <name type="scientific">Hermanssonia centrifuga</name>
    <dbReference type="NCBI Taxonomy" id="98765"/>
    <lineage>
        <taxon>Eukaryota</taxon>
        <taxon>Fungi</taxon>
        <taxon>Dikarya</taxon>
        <taxon>Basidiomycota</taxon>
        <taxon>Agaricomycotina</taxon>
        <taxon>Agaricomycetes</taxon>
        <taxon>Polyporales</taxon>
        <taxon>Meruliaceae</taxon>
        <taxon>Hermanssonia</taxon>
    </lineage>
</organism>